<accession>A0A165X0D6</accession>
<dbReference type="AlphaFoldDB" id="A0A165X0D6"/>
<evidence type="ECO:0000259" key="1">
    <source>
        <dbReference type="Pfam" id="PF12937"/>
    </source>
</evidence>
<evidence type="ECO:0000313" key="2">
    <source>
        <dbReference type="EMBL" id="KZP08074.1"/>
    </source>
</evidence>
<feature type="domain" description="F-box" evidence="1">
    <location>
        <begin position="86"/>
        <end position="145"/>
    </location>
</feature>
<reference evidence="2" key="1">
    <citation type="journal article" date="2016" name="Mol. Biol. Evol.">
        <title>Comparative Genomics of Early-Diverging Mushroom-Forming Fungi Provides Insights into the Origins of Lignocellulose Decay Capabilities.</title>
        <authorList>
            <person name="Nagy L.G."/>
            <person name="Riley R."/>
            <person name="Tritt A."/>
            <person name="Adam C."/>
            <person name="Daum C."/>
            <person name="Floudas D."/>
            <person name="Sun H."/>
            <person name="Yadav J.S."/>
            <person name="Pangilinan J."/>
            <person name="Larsson K.H."/>
            <person name="Matsuura K."/>
            <person name="Barry K."/>
            <person name="Labutti K."/>
            <person name="Kuo R."/>
            <person name="Ohm R.A."/>
            <person name="Bhattacharya S.S."/>
            <person name="Shirouzu T."/>
            <person name="Yoshinaga Y."/>
            <person name="Martin F.M."/>
            <person name="Grigoriev I.V."/>
            <person name="Hibbett D.S."/>
        </authorList>
    </citation>
    <scope>NUCLEOTIDE SEQUENCE [LARGE SCALE GENOMIC DNA]</scope>
    <source>
        <strain evidence="2">CBS 109695</strain>
    </source>
</reference>
<gene>
    <name evidence="2" type="ORF">FIBSPDRAFT_901528</name>
</gene>
<dbReference type="OrthoDB" id="2269034at2759"/>
<dbReference type="InterPro" id="IPR001810">
    <property type="entry name" value="F-box_dom"/>
</dbReference>
<proteinExistence type="predicted"/>
<organism evidence="2">
    <name type="scientific">Athelia psychrophila</name>
    <dbReference type="NCBI Taxonomy" id="1759441"/>
    <lineage>
        <taxon>Eukaryota</taxon>
        <taxon>Fungi</taxon>
        <taxon>Dikarya</taxon>
        <taxon>Basidiomycota</taxon>
        <taxon>Agaricomycotina</taxon>
        <taxon>Agaricomycetes</taxon>
        <taxon>Agaricomycetidae</taxon>
        <taxon>Atheliales</taxon>
        <taxon>Atheliaceae</taxon>
        <taxon>Athelia</taxon>
    </lineage>
</organism>
<sequence>MESFDSSASRPLVYIPSIPIFDPLEFDRSLPSSQYTLIKTHDLRIMYKEIGRVQAYLHNLIRHGDAAPSLVVDDSKQAKPAGAAVERIPPEIISMIFQQLVPPHTDDKHPDETHHLAEILLPGQICKSWREVAIATPTLWSSLCFNFNNPKNIVEKMVDIATTCIARAKSRPLSIYLRMRGAELVRYRPIIAVLLAHSHHWENLFMIESSMGLRRIAHEELQGAKGRLSMLRRLKVDYGNIEEWGSLDTFLTLPKLRIVDLRNSTVPGWHETGQFPLLPWRQLQQIAFTGRVQDALELLRMSPSLQVFKASTWGRSEGPYHVHHAFLRELTLRIARFAGDFIEKVTLPALVSLSYESRGDGFPARAISSFVERSGISQSLQTLSLELTHDEPGDISMDISHIAGCFKSMPGLSQLFLHDESKRRYTVDDSRYGHDLCTGDIGSICEAILGDSMLPKLKQLSIKGPSGMSYVHLALLVGSRWRHPLGDFVRIESVAVNYSGSCTHAKSSMTQIPAHTESRESGWALALLRQYRSEGLRVVGPPVDEDECIECIEEHGHHTFQTRVFYRR</sequence>
<dbReference type="Gene3D" id="1.20.1280.50">
    <property type="match status" value="1"/>
</dbReference>
<dbReference type="EMBL" id="KV417731">
    <property type="protein sequence ID" value="KZP08074.1"/>
    <property type="molecule type" value="Genomic_DNA"/>
</dbReference>
<dbReference type="SUPFAM" id="SSF81383">
    <property type="entry name" value="F-box domain"/>
    <property type="match status" value="1"/>
</dbReference>
<dbReference type="Pfam" id="PF12937">
    <property type="entry name" value="F-box-like"/>
    <property type="match status" value="1"/>
</dbReference>
<protein>
    <recommendedName>
        <fullName evidence="1">F-box domain-containing protein</fullName>
    </recommendedName>
</protein>
<dbReference type="InterPro" id="IPR036047">
    <property type="entry name" value="F-box-like_dom_sf"/>
</dbReference>
<name>A0A165X0D6_9AGAM</name>